<accession>A0A2P6VQK1</accession>
<proteinExistence type="predicted"/>
<dbReference type="SUPFAM" id="SSF50475">
    <property type="entry name" value="FMN-binding split barrel"/>
    <property type="match status" value="1"/>
</dbReference>
<name>A0A2P6VQK1_9CHLO</name>
<keyword evidence="1" id="KW-0813">Transport</keyword>
<dbReference type="InterPro" id="IPR029039">
    <property type="entry name" value="Flavoprotein-like_sf"/>
</dbReference>
<evidence type="ECO:0000256" key="2">
    <source>
        <dbReference type="ARBA" id="ARBA00022982"/>
    </source>
</evidence>
<keyword evidence="5" id="KW-1185">Reference proteome</keyword>
<dbReference type="GO" id="GO:0010181">
    <property type="term" value="F:FMN binding"/>
    <property type="evidence" value="ECO:0007669"/>
    <property type="project" value="InterPro"/>
</dbReference>
<dbReference type="Gene3D" id="2.30.110.10">
    <property type="entry name" value="Electron Transport, Fmn-binding Protein, Chain A"/>
    <property type="match status" value="1"/>
</dbReference>
<dbReference type="STRING" id="554055.A0A2P6VQK1"/>
<keyword evidence="2" id="KW-0249">Electron transport</keyword>
<dbReference type="SUPFAM" id="SSF52218">
    <property type="entry name" value="Flavoproteins"/>
    <property type="match status" value="1"/>
</dbReference>
<feature type="domain" description="Flavodoxin-like" evidence="3">
    <location>
        <begin position="408"/>
        <end position="547"/>
    </location>
</feature>
<evidence type="ECO:0000313" key="4">
    <source>
        <dbReference type="EMBL" id="PSC76351.1"/>
    </source>
</evidence>
<dbReference type="InterPro" id="IPR002563">
    <property type="entry name" value="Flavin_Rdtase-like_dom"/>
</dbReference>
<dbReference type="OrthoDB" id="432169at2759"/>
<dbReference type="Proteomes" id="UP000239649">
    <property type="component" value="Unassembled WGS sequence"/>
</dbReference>
<organism evidence="4 5">
    <name type="scientific">Micractinium conductrix</name>
    <dbReference type="NCBI Taxonomy" id="554055"/>
    <lineage>
        <taxon>Eukaryota</taxon>
        <taxon>Viridiplantae</taxon>
        <taxon>Chlorophyta</taxon>
        <taxon>core chlorophytes</taxon>
        <taxon>Trebouxiophyceae</taxon>
        <taxon>Chlorellales</taxon>
        <taxon>Chlorellaceae</taxon>
        <taxon>Chlorella clade</taxon>
        <taxon>Micractinium</taxon>
    </lineage>
</organism>
<dbReference type="Gene3D" id="3.40.50.360">
    <property type="match status" value="1"/>
</dbReference>
<dbReference type="SUPFAM" id="SSF56281">
    <property type="entry name" value="Metallo-hydrolase/oxidoreductase"/>
    <property type="match status" value="1"/>
</dbReference>
<dbReference type="EMBL" id="LHPF02000001">
    <property type="protein sequence ID" value="PSC76351.1"/>
    <property type="molecule type" value="Genomic_DNA"/>
</dbReference>
<dbReference type="SMART" id="SM00903">
    <property type="entry name" value="Flavin_Reduct"/>
    <property type="match status" value="1"/>
</dbReference>
<dbReference type="GO" id="GO:0009055">
    <property type="term" value="F:electron transfer activity"/>
    <property type="evidence" value="ECO:0007669"/>
    <property type="project" value="InterPro"/>
</dbReference>
<dbReference type="AlphaFoldDB" id="A0A2P6VQK1"/>
<dbReference type="Pfam" id="PF01613">
    <property type="entry name" value="Flavin_Reduct"/>
    <property type="match status" value="1"/>
</dbReference>
<evidence type="ECO:0000259" key="3">
    <source>
        <dbReference type="PROSITE" id="PS50902"/>
    </source>
</evidence>
<dbReference type="InterPro" id="IPR051285">
    <property type="entry name" value="NADH_oxidoreductase_modular"/>
</dbReference>
<dbReference type="PROSITE" id="PS00201">
    <property type="entry name" value="FLAVODOXIN"/>
    <property type="match status" value="1"/>
</dbReference>
<reference evidence="4 5" key="1">
    <citation type="journal article" date="2018" name="Plant J.">
        <title>Genome sequences of Chlorella sorokiniana UTEX 1602 and Micractinium conductrix SAG 241.80: implications to maltose excretion by a green alga.</title>
        <authorList>
            <person name="Arriola M.B."/>
            <person name="Velmurugan N."/>
            <person name="Zhang Y."/>
            <person name="Plunkett M.H."/>
            <person name="Hondzo H."/>
            <person name="Barney B.M."/>
        </authorList>
    </citation>
    <scope>NUCLEOTIDE SEQUENCE [LARGE SCALE GENOMIC DNA]</scope>
    <source>
        <strain evidence="4 5">SAG 241.80</strain>
    </source>
</reference>
<dbReference type="PANTHER" id="PTHR32145:SF31">
    <property type="entry name" value="FLAVIN REDUCTASE-LIKE FMN-BINDING PROTEIN"/>
    <property type="match status" value="1"/>
</dbReference>
<dbReference type="InterPro" id="IPR008254">
    <property type="entry name" value="Flavodoxin/NO_synth"/>
</dbReference>
<sequence>MQPVAVTSTPGGCPVAAGKRAGRQTAQAAGAGSKFCHTLPASLRAPLSRAERPGGRNSRLVVANTASLEAQAQQAPPGTPAPKTKYAASAEVVMAAPGVDILRVACTARLPEVEFNLRRGTTTNSYLLKGAGGVYEALIDVPSRVFDVDFAAQLSACGATDTLRHVIITRLTPERLPVLAAVLRTCRQRGIQLSLTNPALQLLNDRAAADETLAQALKGVQIEVVGRGSELRLSAKGQGKGRSLRFIPIPTPRWPDLTAVYSEEDKLLFSSNLFSAHAAPPGTAGGTRNAPRADWGWSEYGEDWKYYFDCMLAPAARQTAAALDKLNINASQARAGGTVSKMLAPLRRLADLVTELTMGADDGVAEPLAVAAIAPMHGPIVRQSLTELVGRYGDWTTAQLKAAASGSVAVLYASAYGNTASLAQAISHGITKAGVAVDTLNLEAAGLDELERALDRCSGFLLGSPTLGGHMPTQVQTALGTIIRNANARQVPCSVFGSFGWSGEAVDMMEKRLKDAGFRFAFDPVRCKFKPTPATLQLCEESGLDLAQEIKRAQKRKERMAAEKLSVAETGSGRALALGRVLGSLCVLTAKDGDAQGAMLASWVSQASFDPPGLTVAVKRDRAVESMLPVGAQFVLNVLAEGKDRPIMKQLLKPFKPAEDRFAGMQVQEAESSGAVVLPDAAAYIECTVSQRMEAGDHYIVYATVDTGKVLDNDAQSVVHYRKIGTSY</sequence>
<dbReference type="Gene3D" id="3.60.15.10">
    <property type="entry name" value="Ribonuclease Z/Hydroxyacylglutathione hydrolase-like"/>
    <property type="match status" value="1"/>
</dbReference>
<dbReference type="PROSITE" id="PS50902">
    <property type="entry name" value="FLAVODOXIN_LIKE"/>
    <property type="match status" value="1"/>
</dbReference>
<evidence type="ECO:0000256" key="1">
    <source>
        <dbReference type="ARBA" id="ARBA00022448"/>
    </source>
</evidence>
<dbReference type="Pfam" id="PF00258">
    <property type="entry name" value="Flavodoxin_1"/>
    <property type="match status" value="1"/>
</dbReference>
<dbReference type="InterPro" id="IPR012349">
    <property type="entry name" value="Split_barrel_FMN-bd"/>
</dbReference>
<dbReference type="PANTHER" id="PTHR32145">
    <property type="entry name" value="DIFLAVIN FLAVOPROTEIN A 2-RELATED"/>
    <property type="match status" value="1"/>
</dbReference>
<dbReference type="InterPro" id="IPR001226">
    <property type="entry name" value="Flavodoxin_CS"/>
</dbReference>
<dbReference type="InterPro" id="IPR036866">
    <property type="entry name" value="RibonucZ/Hydroxyglut_hydro"/>
</dbReference>
<comment type="caution">
    <text evidence="4">The sequence shown here is derived from an EMBL/GenBank/DDBJ whole genome shotgun (WGS) entry which is preliminary data.</text>
</comment>
<protein>
    <submittedName>
        <fullName evidence="4">Flavin oxidoreductase</fullName>
    </submittedName>
</protein>
<evidence type="ECO:0000313" key="5">
    <source>
        <dbReference type="Proteomes" id="UP000239649"/>
    </source>
</evidence>
<gene>
    <name evidence="4" type="primary">g354</name>
    <name evidence="4" type="ORF">C2E20_0354</name>
</gene>